<sequence>MSFALYLRKFTATSVPEFVVRPWSMIRSISSLCPDDLPSLLHLLRLVQGRAINFDQFYVSLTQLSMFAELVNPDSIARLQKRKYRLLITWCRTSDTSPFHSNAPYSANFYLTYDRFDGTSPLEALASFLFDFFHKWGRIPVVRLGFVADAQRAHIGGIILFNRGGRFVFAAMMRWCRYKAPATMIYGWPVTAVGRNATLRNPVYLTLAFRAGRFVHVL</sequence>
<reference evidence="2" key="1">
    <citation type="journal article" date="2012" name="Science">
        <title>The Paleozoic origin of enzymatic lignin decomposition reconstructed from 31 fungal genomes.</title>
        <authorList>
            <person name="Floudas D."/>
            <person name="Binder M."/>
            <person name="Riley R."/>
            <person name="Barry K."/>
            <person name="Blanchette R.A."/>
            <person name="Henrissat B."/>
            <person name="Martinez A.T."/>
            <person name="Otillar R."/>
            <person name="Spatafora J.W."/>
            <person name="Yadav J.S."/>
            <person name="Aerts A."/>
            <person name="Benoit I."/>
            <person name="Boyd A."/>
            <person name="Carlson A."/>
            <person name="Copeland A."/>
            <person name="Coutinho P.M."/>
            <person name="de Vries R.P."/>
            <person name="Ferreira P."/>
            <person name="Findley K."/>
            <person name="Foster B."/>
            <person name="Gaskell J."/>
            <person name="Glotzer D."/>
            <person name="Gorecki P."/>
            <person name="Heitman J."/>
            <person name="Hesse C."/>
            <person name="Hori C."/>
            <person name="Igarashi K."/>
            <person name="Jurgens J.A."/>
            <person name="Kallen N."/>
            <person name="Kersten P."/>
            <person name="Kohler A."/>
            <person name="Kuees U."/>
            <person name="Kumar T.K.A."/>
            <person name="Kuo A."/>
            <person name="LaButti K."/>
            <person name="Larrondo L.F."/>
            <person name="Lindquist E."/>
            <person name="Ling A."/>
            <person name="Lombard V."/>
            <person name="Lucas S."/>
            <person name="Lundell T."/>
            <person name="Martin R."/>
            <person name="McLaughlin D.J."/>
            <person name="Morgenstern I."/>
            <person name="Morin E."/>
            <person name="Murat C."/>
            <person name="Nagy L.G."/>
            <person name="Nolan M."/>
            <person name="Ohm R.A."/>
            <person name="Patyshakuliyeva A."/>
            <person name="Rokas A."/>
            <person name="Ruiz-Duenas F.J."/>
            <person name="Sabat G."/>
            <person name="Salamov A."/>
            <person name="Samejima M."/>
            <person name="Schmutz J."/>
            <person name="Slot J.C."/>
            <person name="St John F."/>
            <person name="Stenlid J."/>
            <person name="Sun H."/>
            <person name="Sun S."/>
            <person name="Syed K."/>
            <person name="Tsang A."/>
            <person name="Wiebenga A."/>
            <person name="Young D."/>
            <person name="Pisabarro A."/>
            <person name="Eastwood D.C."/>
            <person name="Martin F."/>
            <person name="Cullen D."/>
            <person name="Grigoriev I.V."/>
            <person name="Hibbett D.S."/>
        </authorList>
    </citation>
    <scope>NUCLEOTIDE SEQUENCE [LARGE SCALE GENOMIC DNA]</scope>
    <source>
        <strain evidence="2">RWD-64-598 SS2</strain>
    </source>
</reference>
<evidence type="ECO:0000313" key="1">
    <source>
        <dbReference type="EMBL" id="EIW78808.1"/>
    </source>
</evidence>
<proteinExistence type="predicted"/>
<dbReference type="KEGG" id="cput:CONPUDRAFT_155530"/>
<protein>
    <submittedName>
        <fullName evidence="1">Uncharacterized protein</fullName>
    </submittedName>
</protein>
<dbReference type="EMBL" id="JH711581">
    <property type="protein sequence ID" value="EIW78808.1"/>
    <property type="molecule type" value="Genomic_DNA"/>
</dbReference>
<dbReference type="AlphaFoldDB" id="A0A5M3MHU8"/>
<dbReference type="GeneID" id="19203463"/>
<keyword evidence="2" id="KW-1185">Reference proteome</keyword>
<organism evidence="1 2">
    <name type="scientific">Coniophora puteana (strain RWD-64-598)</name>
    <name type="common">Brown rot fungus</name>
    <dbReference type="NCBI Taxonomy" id="741705"/>
    <lineage>
        <taxon>Eukaryota</taxon>
        <taxon>Fungi</taxon>
        <taxon>Dikarya</taxon>
        <taxon>Basidiomycota</taxon>
        <taxon>Agaricomycotina</taxon>
        <taxon>Agaricomycetes</taxon>
        <taxon>Agaricomycetidae</taxon>
        <taxon>Boletales</taxon>
        <taxon>Coniophorineae</taxon>
        <taxon>Coniophoraceae</taxon>
        <taxon>Coniophora</taxon>
    </lineage>
</organism>
<dbReference type="Proteomes" id="UP000053558">
    <property type="component" value="Unassembled WGS sequence"/>
</dbReference>
<dbReference type="RefSeq" id="XP_007770588.1">
    <property type="nucleotide sequence ID" value="XM_007772398.1"/>
</dbReference>
<gene>
    <name evidence="1" type="ORF">CONPUDRAFT_155530</name>
</gene>
<accession>A0A5M3MHU8</accession>
<name>A0A5M3MHU8_CONPW</name>
<evidence type="ECO:0000313" key="2">
    <source>
        <dbReference type="Proteomes" id="UP000053558"/>
    </source>
</evidence>
<comment type="caution">
    <text evidence="1">The sequence shown here is derived from an EMBL/GenBank/DDBJ whole genome shotgun (WGS) entry which is preliminary data.</text>
</comment>